<sequence length="70" mass="8029">MKKKMIIVLIMLIPSIYVLLRFSLSTFCKFSGIVAILTSIYVQFSDDYSKEHKNSSLSLIFLGMLMFLIS</sequence>
<accession>A0A942Z8N8</accession>
<dbReference type="RefSeq" id="WP_203366390.1">
    <property type="nucleotide sequence ID" value="NZ_WSFT01000033.1"/>
</dbReference>
<keyword evidence="1" id="KW-1133">Transmembrane helix</keyword>
<reference evidence="2" key="1">
    <citation type="submission" date="2019-12" db="EMBL/GenBank/DDBJ databases">
        <title>Clostridiaceae gen. nov. sp. nov., isolated from sediment in Xinjiang, China.</title>
        <authorList>
            <person name="Zhang R."/>
        </authorList>
    </citation>
    <scope>NUCLEOTIDE SEQUENCE</scope>
    <source>
        <strain evidence="2">D2Q-11</strain>
    </source>
</reference>
<comment type="caution">
    <text evidence="2">The sequence shown here is derived from an EMBL/GenBank/DDBJ whole genome shotgun (WGS) entry which is preliminary data.</text>
</comment>
<evidence type="ECO:0000313" key="3">
    <source>
        <dbReference type="Proteomes" id="UP000724672"/>
    </source>
</evidence>
<keyword evidence="1" id="KW-0472">Membrane</keyword>
<evidence type="ECO:0000256" key="1">
    <source>
        <dbReference type="SAM" id="Phobius"/>
    </source>
</evidence>
<proteinExistence type="predicted"/>
<name>A0A942Z8N8_9FIRM</name>
<feature type="transmembrane region" description="Helical" evidence="1">
    <location>
        <begin position="7"/>
        <end position="40"/>
    </location>
</feature>
<keyword evidence="3" id="KW-1185">Reference proteome</keyword>
<organism evidence="2 3">
    <name type="scientific">Anaeromonas frigoriresistens</name>
    <dbReference type="NCBI Taxonomy" id="2683708"/>
    <lineage>
        <taxon>Bacteria</taxon>
        <taxon>Bacillati</taxon>
        <taxon>Bacillota</taxon>
        <taxon>Tissierellia</taxon>
        <taxon>Tissierellales</taxon>
        <taxon>Thermohalobacteraceae</taxon>
        <taxon>Anaeromonas</taxon>
    </lineage>
</organism>
<dbReference type="Proteomes" id="UP000724672">
    <property type="component" value="Unassembled WGS sequence"/>
</dbReference>
<dbReference type="EMBL" id="WSFT01000033">
    <property type="protein sequence ID" value="MBS4538463.1"/>
    <property type="molecule type" value="Genomic_DNA"/>
</dbReference>
<evidence type="ECO:0000313" key="2">
    <source>
        <dbReference type="EMBL" id="MBS4538463.1"/>
    </source>
</evidence>
<dbReference type="AlphaFoldDB" id="A0A942Z8N8"/>
<keyword evidence="1" id="KW-0812">Transmembrane</keyword>
<protein>
    <submittedName>
        <fullName evidence="2">Uncharacterized protein</fullName>
    </submittedName>
</protein>
<gene>
    <name evidence="2" type="ORF">GOQ27_08300</name>
</gene>